<name>A0A420XHW4_9PAST</name>
<evidence type="ECO:0000313" key="2">
    <source>
        <dbReference type="Proteomes" id="UP000280099"/>
    </source>
</evidence>
<dbReference type="InterPro" id="IPR015037">
    <property type="entry name" value="DUF1919"/>
</dbReference>
<keyword evidence="2" id="KW-1185">Reference proteome</keyword>
<organism evidence="1 2">
    <name type="scientific">Otariodibacter oris</name>
    <dbReference type="NCBI Taxonomy" id="1032623"/>
    <lineage>
        <taxon>Bacteria</taxon>
        <taxon>Pseudomonadati</taxon>
        <taxon>Pseudomonadota</taxon>
        <taxon>Gammaproteobacteria</taxon>
        <taxon>Pasteurellales</taxon>
        <taxon>Pasteurellaceae</taxon>
        <taxon>Otariodibacter</taxon>
    </lineage>
</organism>
<evidence type="ECO:0000313" key="1">
    <source>
        <dbReference type="EMBL" id="RKR76964.1"/>
    </source>
</evidence>
<dbReference type="SUPFAM" id="SSF142795">
    <property type="entry name" value="CAC2185-like"/>
    <property type="match status" value="1"/>
</dbReference>
<protein>
    <submittedName>
        <fullName evidence="1">Uncharacterized protein (DUF1919 family)</fullName>
    </submittedName>
</protein>
<dbReference type="RefSeq" id="WP_121121245.1">
    <property type="nucleotide sequence ID" value="NZ_CP016604.1"/>
</dbReference>
<accession>A0A420XHW4</accession>
<dbReference type="EMBL" id="RBJC01000004">
    <property type="protein sequence ID" value="RKR76964.1"/>
    <property type="molecule type" value="Genomic_DNA"/>
</dbReference>
<gene>
    <name evidence="1" type="ORF">DES31_0275</name>
</gene>
<dbReference type="Proteomes" id="UP000280099">
    <property type="component" value="Unassembled WGS sequence"/>
</dbReference>
<proteinExistence type="predicted"/>
<dbReference type="OrthoDB" id="6636518at2"/>
<dbReference type="AlphaFoldDB" id="A0A420XHW4"/>
<comment type="caution">
    <text evidence="1">The sequence shown here is derived from an EMBL/GenBank/DDBJ whole genome shotgun (WGS) entry which is preliminary data.</text>
</comment>
<dbReference type="InterPro" id="IPR037226">
    <property type="entry name" value="CAC2185-like_sf"/>
</dbReference>
<dbReference type="Pfam" id="PF08942">
    <property type="entry name" value="DUF1919"/>
    <property type="match status" value="1"/>
</dbReference>
<sequence>MVSRKQVTDKINSYLRQGLNTQNRKRLKAQNPTLLSSNCIGGFVLHDLNQKFNSPFINLYLTAKDFIQYLKHIEYYQHQSLQFITTEKRYPVAKLNDLTIHFMHYHSEQEAKQKWEIRTKRMNLENLFVVMTDRDGCTYQDLIEFDNLPFNHKIVFTHQHYPELKSAFYIAGFEQNGMVGDLFEYTGLSGKRYYDHFDFVDWFNR</sequence>
<reference evidence="1 2" key="1">
    <citation type="submission" date="2018-10" db="EMBL/GenBank/DDBJ databases">
        <title>Genomic Encyclopedia of Type Strains, Phase IV (KMG-IV): sequencing the most valuable type-strain genomes for metagenomic binning, comparative biology and taxonomic classification.</title>
        <authorList>
            <person name="Goeker M."/>
        </authorList>
    </citation>
    <scope>NUCLEOTIDE SEQUENCE [LARGE SCALE GENOMIC DNA]</scope>
    <source>
        <strain evidence="1 2">DSM 23800</strain>
    </source>
</reference>